<dbReference type="Pfam" id="PF07724">
    <property type="entry name" value="AAA_2"/>
    <property type="match status" value="1"/>
</dbReference>
<dbReference type="PANTHER" id="PTHR11638">
    <property type="entry name" value="ATP-DEPENDENT CLP PROTEASE"/>
    <property type="match status" value="1"/>
</dbReference>
<evidence type="ECO:0000313" key="8">
    <source>
        <dbReference type="Proteomes" id="UP000177167"/>
    </source>
</evidence>
<dbReference type="GO" id="GO:0034605">
    <property type="term" value="P:cellular response to heat"/>
    <property type="evidence" value="ECO:0007669"/>
    <property type="project" value="TreeGrafter"/>
</dbReference>
<dbReference type="Proteomes" id="UP000177167">
    <property type="component" value="Unassembled WGS sequence"/>
</dbReference>
<dbReference type="InterPro" id="IPR041546">
    <property type="entry name" value="ClpA/ClpB_AAA_lid"/>
</dbReference>
<sequence length="474" mass="53468">MVGAGSALGAPSDAANIFKSVLARGEVRMIGATTLSEYKEYIQEDEALARRFRTVQIVEPTVEETRRILYNLKPRLERNYSVRILDEAIETALEMSARYQRHLHLPDKPIGWLDTASVRAEIDKRWEVRPNDVINVIAHAAQIPSDMVFRDVGDRFKDIESRLSKRVIGQKKAIEAIAHRLTLNKGPLKDGFDRPDGVLLFLGPTGVGKTELAKAVAEFLFGDEKKMIRIDMSEYQDGGVSVDKLIGMPRGIVGSERGGILTNQLKDNPCSVVLLDEVEKASPTLLNVFLQAFDEGWLTDGRGKRVYLSDSIIIMTSNAGSEHFRKLTSPLGFRSSQMPLDQIQSDINKELERRFPPEFRNRIDQVVIFQPLTRDEVKAIALKYIEEIKNTLRRWTKSLEVEPDALEKIVADGYSLAYGARFLKRVIDDKIKLPLSQQWKDSNHFKIMLRDNEVVVEIVGPKLISSSDPDAITV</sequence>
<dbReference type="Gene3D" id="3.40.50.300">
    <property type="entry name" value="P-loop containing nucleotide triphosphate hydrolases"/>
    <property type="match status" value="2"/>
</dbReference>
<dbReference type="PRINTS" id="PR00300">
    <property type="entry name" value="CLPPROTEASEA"/>
</dbReference>
<dbReference type="InterPro" id="IPR001270">
    <property type="entry name" value="ClpA/B"/>
</dbReference>
<dbReference type="GO" id="GO:0005524">
    <property type="term" value="F:ATP binding"/>
    <property type="evidence" value="ECO:0007669"/>
    <property type="project" value="UniProtKB-KW"/>
</dbReference>
<evidence type="ECO:0008006" key="9">
    <source>
        <dbReference type="Google" id="ProtNLM"/>
    </source>
</evidence>
<name>A0A1F8F881_9BACT</name>
<keyword evidence="2" id="KW-0547">Nucleotide-binding</keyword>
<dbReference type="Gene3D" id="1.10.8.60">
    <property type="match status" value="2"/>
</dbReference>
<dbReference type="EMBL" id="MGJP01000053">
    <property type="protein sequence ID" value="OGN08770.1"/>
    <property type="molecule type" value="Genomic_DNA"/>
</dbReference>
<feature type="domain" description="Clp ATPase C-terminal" evidence="6">
    <location>
        <begin position="372"/>
        <end position="456"/>
    </location>
</feature>
<keyword evidence="3" id="KW-0067">ATP-binding</keyword>
<dbReference type="InterPro" id="IPR019489">
    <property type="entry name" value="Clp_ATPase_C"/>
</dbReference>
<dbReference type="SMART" id="SM01086">
    <property type="entry name" value="ClpB_D2-small"/>
    <property type="match status" value="1"/>
</dbReference>
<evidence type="ECO:0000259" key="5">
    <source>
        <dbReference type="SMART" id="SM00382"/>
    </source>
</evidence>
<dbReference type="InterPro" id="IPR050130">
    <property type="entry name" value="ClpA_ClpB"/>
</dbReference>
<proteinExistence type="predicted"/>
<dbReference type="Pfam" id="PF17871">
    <property type="entry name" value="AAA_lid_9"/>
    <property type="match status" value="1"/>
</dbReference>
<dbReference type="InterPro" id="IPR003959">
    <property type="entry name" value="ATPase_AAA_core"/>
</dbReference>
<gene>
    <name evidence="7" type="ORF">A3J46_04335</name>
</gene>
<dbReference type="CDD" id="cd19499">
    <property type="entry name" value="RecA-like_ClpB_Hsp104-like"/>
    <property type="match status" value="1"/>
</dbReference>
<accession>A0A1F8F881</accession>
<dbReference type="GO" id="GO:0016887">
    <property type="term" value="F:ATP hydrolysis activity"/>
    <property type="evidence" value="ECO:0007669"/>
    <property type="project" value="InterPro"/>
</dbReference>
<organism evidence="7 8">
    <name type="scientific">Candidatus Yanofskybacteria bacterium RIFCSPHIGHO2_02_FULL_41_11</name>
    <dbReference type="NCBI Taxonomy" id="1802675"/>
    <lineage>
        <taxon>Bacteria</taxon>
        <taxon>Candidatus Yanofskyibacteriota</taxon>
    </lineage>
</organism>
<evidence type="ECO:0000256" key="2">
    <source>
        <dbReference type="ARBA" id="ARBA00022741"/>
    </source>
</evidence>
<feature type="domain" description="AAA+ ATPase" evidence="5">
    <location>
        <begin position="195"/>
        <end position="373"/>
    </location>
</feature>
<evidence type="ECO:0000313" key="7">
    <source>
        <dbReference type="EMBL" id="OGN08770.1"/>
    </source>
</evidence>
<evidence type="ECO:0000256" key="1">
    <source>
        <dbReference type="ARBA" id="ARBA00022737"/>
    </source>
</evidence>
<dbReference type="GO" id="GO:0005737">
    <property type="term" value="C:cytoplasm"/>
    <property type="evidence" value="ECO:0007669"/>
    <property type="project" value="TreeGrafter"/>
</dbReference>
<dbReference type="AlphaFoldDB" id="A0A1F8F881"/>
<dbReference type="InterPro" id="IPR003593">
    <property type="entry name" value="AAA+_ATPase"/>
</dbReference>
<reference evidence="7 8" key="1">
    <citation type="journal article" date="2016" name="Nat. Commun.">
        <title>Thousands of microbial genomes shed light on interconnected biogeochemical processes in an aquifer system.</title>
        <authorList>
            <person name="Anantharaman K."/>
            <person name="Brown C.T."/>
            <person name="Hug L.A."/>
            <person name="Sharon I."/>
            <person name="Castelle C.J."/>
            <person name="Probst A.J."/>
            <person name="Thomas B.C."/>
            <person name="Singh A."/>
            <person name="Wilkins M.J."/>
            <person name="Karaoz U."/>
            <person name="Brodie E.L."/>
            <person name="Williams K.H."/>
            <person name="Hubbard S.S."/>
            <person name="Banfield J.F."/>
        </authorList>
    </citation>
    <scope>NUCLEOTIDE SEQUENCE [LARGE SCALE GENOMIC DNA]</scope>
</reference>
<dbReference type="Pfam" id="PF10431">
    <property type="entry name" value="ClpB_D2-small"/>
    <property type="match status" value="1"/>
</dbReference>
<dbReference type="InterPro" id="IPR027417">
    <property type="entry name" value="P-loop_NTPase"/>
</dbReference>
<dbReference type="PANTHER" id="PTHR11638:SF18">
    <property type="entry name" value="HEAT SHOCK PROTEIN 104"/>
    <property type="match status" value="1"/>
</dbReference>
<protein>
    <recommendedName>
        <fullName evidence="9">AAA+ ATPase domain-containing protein</fullName>
    </recommendedName>
</protein>
<dbReference type="SMART" id="SM00382">
    <property type="entry name" value="AAA"/>
    <property type="match status" value="1"/>
</dbReference>
<evidence type="ECO:0000256" key="4">
    <source>
        <dbReference type="ARBA" id="ARBA00023186"/>
    </source>
</evidence>
<evidence type="ECO:0000256" key="3">
    <source>
        <dbReference type="ARBA" id="ARBA00022840"/>
    </source>
</evidence>
<comment type="caution">
    <text evidence="7">The sequence shown here is derived from an EMBL/GenBank/DDBJ whole genome shotgun (WGS) entry which is preliminary data.</text>
</comment>
<keyword evidence="1" id="KW-0677">Repeat</keyword>
<evidence type="ECO:0000259" key="6">
    <source>
        <dbReference type="SMART" id="SM01086"/>
    </source>
</evidence>
<dbReference type="SUPFAM" id="SSF52540">
    <property type="entry name" value="P-loop containing nucleoside triphosphate hydrolases"/>
    <property type="match status" value="2"/>
</dbReference>
<keyword evidence="4" id="KW-0143">Chaperone</keyword>